<organism evidence="1 2">
    <name type="scientific">Rhododendron molle</name>
    <name type="common">Chinese azalea</name>
    <name type="synonym">Azalea mollis</name>
    <dbReference type="NCBI Taxonomy" id="49168"/>
    <lineage>
        <taxon>Eukaryota</taxon>
        <taxon>Viridiplantae</taxon>
        <taxon>Streptophyta</taxon>
        <taxon>Embryophyta</taxon>
        <taxon>Tracheophyta</taxon>
        <taxon>Spermatophyta</taxon>
        <taxon>Magnoliopsida</taxon>
        <taxon>eudicotyledons</taxon>
        <taxon>Gunneridae</taxon>
        <taxon>Pentapetalae</taxon>
        <taxon>asterids</taxon>
        <taxon>Ericales</taxon>
        <taxon>Ericaceae</taxon>
        <taxon>Ericoideae</taxon>
        <taxon>Rhodoreae</taxon>
        <taxon>Rhododendron</taxon>
    </lineage>
</organism>
<name>A0ACC0NDM3_RHOML</name>
<comment type="caution">
    <text evidence="1">The sequence shown here is derived from an EMBL/GenBank/DDBJ whole genome shotgun (WGS) entry which is preliminary data.</text>
</comment>
<reference evidence="1" key="1">
    <citation type="submission" date="2022-02" db="EMBL/GenBank/DDBJ databases">
        <title>Plant Genome Project.</title>
        <authorList>
            <person name="Zhang R.-G."/>
        </authorList>
    </citation>
    <scope>NUCLEOTIDE SEQUENCE</scope>
    <source>
        <strain evidence="1">AT1</strain>
    </source>
</reference>
<protein>
    <submittedName>
        <fullName evidence="1">Uncharacterized protein</fullName>
    </submittedName>
</protein>
<evidence type="ECO:0000313" key="1">
    <source>
        <dbReference type="EMBL" id="KAI8550678.1"/>
    </source>
</evidence>
<dbReference type="Proteomes" id="UP001062846">
    <property type="component" value="Chromosome 6"/>
</dbReference>
<sequence length="176" mass="19589">MVNGREDRGHERSQVRDTRAGVWSKKQGKLLDQSHGLNSGSELGFRRGLRSSRWILVLFEGLFVFLHLQLAPSVGNERDPFEKATMAEEDPKTPLDANNQLGGGGDKSPLDPPRKPDGGRVGRTTSKDRPLAIHDDSRNKDGRTATGSTRRSKSRHGRELVARSKSMHSREDILDK</sequence>
<dbReference type="EMBL" id="CM046393">
    <property type="protein sequence ID" value="KAI8550678.1"/>
    <property type="molecule type" value="Genomic_DNA"/>
</dbReference>
<keyword evidence="2" id="KW-1185">Reference proteome</keyword>
<evidence type="ECO:0000313" key="2">
    <source>
        <dbReference type="Proteomes" id="UP001062846"/>
    </source>
</evidence>
<accession>A0ACC0NDM3</accession>
<gene>
    <name evidence="1" type="ORF">RHMOL_Rhmol06G0126500</name>
</gene>
<proteinExistence type="predicted"/>